<dbReference type="CDD" id="cd06454">
    <property type="entry name" value="KBL_like"/>
    <property type="match status" value="1"/>
</dbReference>
<evidence type="ECO:0000313" key="7">
    <source>
        <dbReference type="EMBL" id="MDM8145017.1"/>
    </source>
</evidence>
<dbReference type="PROSITE" id="PS00599">
    <property type="entry name" value="AA_TRANSFER_CLASS_2"/>
    <property type="match status" value="1"/>
</dbReference>
<comment type="similarity">
    <text evidence="5">Belongs to the class-II pyridoxal-phosphate-dependent aminotransferase family.</text>
</comment>
<dbReference type="InterPro" id="IPR015422">
    <property type="entry name" value="PyrdxlP-dep_Trfase_small"/>
</dbReference>
<dbReference type="InterPro" id="IPR004839">
    <property type="entry name" value="Aminotransferase_I/II_large"/>
</dbReference>
<keyword evidence="4 5" id="KW-0663">Pyridoxal phosphate</keyword>
<dbReference type="InterPro" id="IPR015421">
    <property type="entry name" value="PyrdxlP-dep_Trfase_major"/>
</dbReference>
<gene>
    <name evidence="7" type="ORF">QUW02_03585</name>
</gene>
<dbReference type="Proteomes" id="UP001228403">
    <property type="component" value="Unassembled WGS sequence"/>
</dbReference>
<keyword evidence="8" id="KW-1185">Reference proteome</keyword>
<dbReference type="Gene3D" id="3.40.640.10">
    <property type="entry name" value="Type I PLP-dependent aspartate aminotransferase-like (Major domain)"/>
    <property type="match status" value="1"/>
</dbReference>
<dbReference type="Gene3D" id="3.90.1150.10">
    <property type="entry name" value="Aspartate Aminotransferase, domain 1"/>
    <property type="match status" value="1"/>
</dbReference>
<dbReference type="InterPro" id="IPR050087">
    <property type="entry name" value="AON_synthase_class-II"/>
</dbReference>
<evidence type="ECO:0000256" key="1">
    <source>
        <dbReference type="ARBA" id="ARBA00001933"/>
    </source>
</evidence>
<keyword evidence="7" id="KW-0032">Aminotransferase</keyword>
<reference evidence="8" key="1">
    <citation type="submission" date="2023-07" db="EMBL/GenBank/DDBJ databases">
        <title>Identification and characterization of horizontal gene transfer across gut microbiota members of farm animals based on homology search.</title>
        <authorList>
            <person name="Schwarzerova J."/>
            <person name="Nykrynova M."/>
            <person name="Jureckova K."/>
            <person name="Cejkova D."/>
            <person name="Rychlik I."/>
        </authorList>
    </citation>
    <scope>NUCLEOTIDE SEQUENCE [LARGE SCALE GENOMIC DNA]</scope>
    <source>
        <strain evidence="8">ET4</strain>
    </source>
</reference>
<accession>A0ABT7U3B1</accession>
<comment type="caution">
    <text evidence="7">The sequence shown here is derived from an EMBL/GenBank/DDBJ whole genome shotgun (WGS) entry which is preliminary data.</text>
</comment>
<dbReference type="PANTHER" id="PTHR13693">
    <property type="entry name" value="CLASS II AMINOTRANSFERASE/8-AMINO-7-OXONONANOATE SYNTHASE"/>
    <property type="match status" value="1"/>
</dbReference>
<evidence type="ECO:0000256" key="3">
    <source>
        <dbReference type="ARBA" id="ARBA00022679"/>
    </source>
</evidence>
<name>A0ABT7U3B1_9BACE</name>
<comment type="pathway">
    <text evidence="2">Lipid metabolism.</text>
</comment>
<evidence type="ECO:0000256" key="2">
    <source>
        <dbReference type="ARBA" id="ARBA00005189"/>
    </source>
</evidence>
<dbReference type="InterPro" id="IPR001917">
    <property type="entry name" value="Aminotrans_II_pyridoxalP_BS"/>
</dbReference>
<evidence type="ECO:0000259" key="6">
    <source>
        <dbReference type="Pfam" id="PF00155"/>
    </source>
</evidence>
<feature type="domain" description="Aminotransferase class I/classII large" evidence="6">
    <location>
        <begin position="77"/>
        <end position="418"/>
    </location>
</feature>
<evidence type="ECO:0000313" key="8">
    <source>
        <dbReference type="Proteomes" id="UP001228403"/>
    </source>
</evidence>
<protein>
    <submittedName>
        <fullName evidence="7">Pyridoxal phosphate-dependent aminotransferase family protein</fullName>
    </submittedName>
</protein>
<proteinExistence type="inferred from homology"/>
<organism evidence="7 8">
    <name type="scientific">Bacteroides eggerthii</name>
    <dbReference type="NCBI Taxonomy" id="28111"/>
    <lineage>
        <taxon>Bacteria</taxon>
        <taxon>Pseudomonadati</taxon>
        <taxon>Bacteroidota</taxon>
        <taxon>Bacteroidia</taxon>
        <taxon>Bacteroidales</taxon>
        <taxon>Bacteroidaceae</taxon>
        <taxon>Bacteroides</taxon>
    </lineage>
</organism>
<dbReference type="GO" id="GO:0008483">
    <property type="term" value="F:transaminase activity"/>
    <property type="evidence" value="ECO:0007669"/>
    <property type="project" value="UniProtKB-KW"/>
</dbReference>
<evidence type="ECO:0000256" key="5">
    <source>
        <dbReference type="RuleBase" id="RU003693"/>
    </source>
</evidence>
<comment type="cofactor">
    <cofactor evidence="1 5">
        <name>pyridoxal 5'-phosphate</name>
        <dbReference type="ChEBI" id="CHEBI:597326"/>
    </cofactor>
</comment>
<dbReference type="InterPro" id="IPR015424">
    <property type="entry name" value="PyrdxlP-dep_Trfase"/>
</dbReference>
<evidence type="ECO:0000256" key="4">
    <source>
        <dbReference type="ARBA" id="ARBA00022898"/>
    </source>
</evidence>
<dbReference type="Pfam" id="PF00155">
    <property type="entry name" value="Aminotran_1_2"/>
    <property type="match status" value="1"/>
</dbReference>
<dbReference type="EMBL" id="JAUDCF010000005">
    <property type="protein sequence ID" value="MDM8145017.1"/>
    <property type="molecule type" value="Genomic_DNA"/>
</dbReference>
<dbReference type="SUPFAM" id="SSF53383">
    <property type="entry name" value="PLP-dependent transferases"/>
    <property type="match status" value="1"/>
</dbReference>
<keyword evidence="3" id="KW-0808">Transferase</keyword>
<sequence>MNKKRQQHQMENFKIDLTKNQKSSDFSIMGKIHDYHEMIREHEKRGLNVLLKSPMTSANAREVVVKERNSGKEIKTLMFGSNNYLGAITHPYVIAKTLEATQKYGIGSGGVPILAGTTKYHTDLEKKLSELTGFEDTMLFSSGFTANLGIILGIIRPQNLIIQDKLNHASLIDGALMSGAKMVRYRHNDMKALEKLLSSNQEEYPNGMIVITDGVFSMDGDIANIPKILELTQKYNAILLIDEAHATGVIGEKGAGTLSYYGITQRDNIIVSGTLSKALGSIGGYISASKEIIDYLRIYARSNLYSTSLPPSVCASALAAIEMMQTTDALSKQQKNAAYMVQKLRENGYNTLNTVTSVIPIIVGDEYKLTQMSKDLLDRGIYVSCIFPPAVPKNTARIRVNMNPLVTEEDIDYFIEQLNEIFQIYQLDRFVKV</sequence>